<dbReference type="InterPro" id="IPR013216">
    <property type="entry name" value="Methyltransf_11"/>
</dbReference>
<evidence type="ECO:0000256" key="3">
    <source>
        <dbReference type="ARBA" id="ARBA00022679"/>
    </source>
</evidence>
<protein>
    <submittedName>
        <fullName evidence="5">Uncharacterized methyltransferase YbaJ</fullName>
    </submittedName>
</protein>
<evidence type="ECO:0000313" key="5">
    <source>
        <dbReference type="EMBL" id="VXA55612.1"/>
    </source>
</evidence>
<dbReference type="InterPro" id="IPR029063">
    <property type="entry name" value="SAM-dependent_MTases_sf"/>
</dbReference>
<dbReference type="PANTHER" id="PTHR44942">
    <property type="entry name" value="METHYLTRANSF_11 DOMAIN-CONTAINING PROTEIN"/>
    <property type="match status" value="1"/>
</dbReference>
<dbReference type="EMBL" id="CABWKZ010000016">
    <property type="protein sequence ID" value="VXA55612.1"/>
    <property type="molecule type" value="Genomic_DNA"/>
</dbReference>
<dbReference type="InterPro" id="IPR051052">
    <property type="entry name" value="Diverse_substrate_MTase"/>
</dbReference>
<sequence>MAKPIHHFDFLSHNRAAWDQQAREQQAWSRPVSHELIRAARHGDWEVHITPRTLSKAWLGDIVGKNILCLASAGGQQAPVLAAAGANVTVFDLSDQQLQQDRMVAEREGLQLKTVQGDMCDLHAFQDAEFDMIIQPISNLYIADVQAVWRECYRVLKPQGVLIASFYNPVVFIADRNPEYAKQGLIHPIYKLPYSDLQDLSAEALNAKLQAGEAVVFGHSLTDLIQGQLAAGFLIQSFYEDDQPQPRFLVDQFMPTFLATRAIKN</sequence>
<feature type="domain" description="Methyltransferase type 11" evidence="4">
    <location>
        <begin position="69"/>
        <end position="163"/>
    </location>
</feature>
<evidence type="ECO:0000259" key="4">
    <source>
        <dbReference type="Pfam" id="PF08241"/>
    </source>
</evidence>
<keyword evidence="3 5" id="KW-0808">Transferase</keyword>
<comment type="similarity">
    <text evidence="1">Belongs to the methyltransferase superfamily.</text>
</comment>
<proteinExistence type="inferred from homology"/>
<dbReference type="GO" id="GO:0032259">
    <property type="term" value="P:methylation"/>
    <property type="evidence" value="ECO:0007669"/>
    <property type="project" value="UniProtKB-KW"/>
</dbReference>
<dbReference type="AlphaFoldDB" id="A0A653K418"/>
<gene>
    <name evidence="5" type="primary">ybaJ</name>
    <name evidence="5" type="ORF">ACI8B_230009</name>
</gene>
<dbReference type="GO" id="GO:0008757">
    <property type="term" value="F:S-adenosylmethionine-dependent methyltransferase activity"/>
    <property type="evidence" value="ECO:0007669"/>
    <property type="project" value="InterPro"/>
</dbReference>
<dbReference type="PANTHER" id="PTHR44942:SF4">
    <property type="entry name" value="METHYLTRANSFERASE TYPE 11 DOMAIN-CONTAINING PROTEIN"/>
    <property type="match status" value="1"/>
</dbReference>
<evidence type="ECO:0000313" key="6">
    <source>
        <dbReference type="Proteomes" id="UP000430404"/>
    </source>
</evidence>
<name>A0A653K418_9GAMM</name>
<dbReference type="Gene3D" id="3.40.50.150">
    <property type="entry name" value="Vaccinia Virus protein VP39"/>
    <property type="match status" value="1"/>
</dbReference>
<keyword evidence="2 5" id="KW-0489">Methyltransferase</keyword>
<reference evidence="5 6" key="1">
    <citation type="submission" date="2019-10" db="EMBL/GenBank/DDBJ databases">
        <authorList>
            <person name="Karimi E."/>
        </authorList>
    </citation>
    <scope>NUCLEOTIDE SEQUENCE [LARGE SCALE GENOMIC DNA]</scope>
    <source>
        <strain evidence="5">Acinetobacter sp. 8BE</strain>
    </source>
</reference>
<accession>A0A653K418</accession>
<dbReference type="CDD" id="cd02440">
    <property type="entry name" value="AdoMet_MTases"/>
    <property type="match status" value="1"/>
</dbReference>
<dbReference type="Pfam" id="PF08241">
    <property type="entry name" value="Methyltransf_11"/>
    <property type="match status" value="1"/>
</dbReference>
<evidence type="ECO:0000256" key="2">
    <source>
        <dbReference type="ARBA" id="ARBA00022603"/>
    </source>
</evidence>
<evidence type="ECO:0000256" key="1">
    <source>
        <dbReference type="ARBA" id="ARBA00008361"/>
    </source>
</evidence>
<organism evidence="5 6">
    <name type="scientific">Acinetobacter proteolyticus</name>
    <dbReference type="NCBI Taxonomy" id="1776741"/>
    <lineage>
        <taxon>Bacteria</taxon>
        <taxon>Pseudomonadati</taxon>
        <taxon>Pseudomonadota</taxon>
        <taxon>Gammaproteobacteria</taxon>
        <taxon>Moraxellales</taxon>
        <taxon>Moraxellaceae</taxon>
        <taxon>Acinetobacter</taxon>
    </lineage>
</organism>
<dbReference type="RefSeq" id="WP_159725197.1">
    <property type="nucleotide sequence ID" value="NZ_LR732744.1"/>
</dbReference>
<dbReference type="Proteomes" id="UP000430404">
    <property type="component" value="Unassembled WGS sequence"/>
</dbReference>
<dbReference type="SUPFAM" id="SSF53335">
    <property type="entry name" value="S-adenosyl-L-methionine-dependent methyltransferases"/>
    <property type="match status" value="1"/>
</dbReference>